<dbReference type="Pfam" id="PF10825">
    <property type="entry name" value="DUF2752"/>
    <property type="match status" value="1"/>
</dbReference>
<reference evidence="3" key="1">
    <citation type="journal article" date="2017" name="Genome Announc.">
        <title>Draft Genome Sequence of Terrimicrobium sacchariphilum NM-5T, a Facultative Anaerobic Soil Bacterium of the Class Spartobacteria.</title>
        <authorList>
            <person name="Qiu Y.L."/>
            <person name="Tourlousse D.M."/>
            <person name="Matsuura N."/>
            <person name="Ohashi A."/>
            <person name="Sekiguchi Y."/>
        </authorList>
    </citation>
    <scope>NUCLEOTIDE SEQUENCE [LARGE SCALE GENOMIC DNA]</scope>
    <source>
        <strain evidence="3">NM-5</strain>
    </source>
</reference>
<keyword evidence="1" id="KW-1133">Transmembrane helix</keyword>
<sequence>MTGLPCPLCGGTRAAKALMHGDVATALRLNALALPAVGMIALIGIILVSEAIRGRPWMDWTPFLRRIGRFAPWVVLFLLIWWIPQLLGALRGSKSELLDTRNPVARYLQQHLGQSHL</sequence>
<organism evidence="2 3">
    <name type="scientific">Terrimicrobium sacchariphilum</name>
    <dbReference type="NCBI Taxonomy" id="690879"/>
    <lineage>
        <taxon>Bacteria</taxon>
        <taxon>Pseudomonadati</taxon>
        <taxon>Verrucomicrobiota</taxon>
        <taxon>Terrimicrobiia</taxon>
        <taxon>Terrimicrobiales</taxon>
        <taxon>Terrimicrobiaceae</taxon>
        <taxon>Terrimicrobium</taxon>
    </lineage>
</organism>
<keyword evidence="3" id="KW-1185">Reference proteome</keyword>
<proteinExistence type="predicted"/>
<evidence type="ECO:0008006" key="4">
    <source>
        <dbReference type="Google" id="ProtNLM"/>
    </source>
</evidence>
<dbReference type="Proteomes" id="UP000076023">
    <property type="component" value="Unassembled WGS sequence"/>
</dbReference>
<dbReference type="InterPro" id="IPR021215">
    <property type="entry name" value="DUF2752"/>
</dbReference>
<name>A0A146GA32_TERSA</name>
<gene>
    <name evidence="2" type="ORF">TSACC_22547</name>
</gene>
<accession>A0A146GA32</accession>
<comment type="caution">
    <text evidence="2">The sequence shown here is derived from an EMBL/GenBank/DDBJ whole genome shotgun (WGS) entry which is preliminary data.</text>
</comment>
<evidence type="ECO:0000256" key="1">
    <source>
        <dbReference type="SAM" id="Phobius"/>
    </source>
</evidence>
<keyword evidence="1" id="KW-0812">Transmembrane</keyword>
<dbReference type="OrthoDB" id="9815897at2"/>
<evidence type="ECO:0000313" key="3">
    <source>
        <dbReference type="Proteomes" id="UP000076023"/>
    </source>
</evidence>
<dbReference type="STRING" id="690879.TSACC_22547"/>
<feature type="transmembrane region" description="Helical" evidence="1">
    <location>
        <begin position="70"/>
        <end position="90"/>
    </location>
</feature>
<protein>
    <recommendedName>
        <fullName evidence="4">DUF2752 domain-containing protein</fullName>
    </recommendedName>
</protein>
<evidence type="ECO:0000313" key="2">
    <source>
        <dbReference type="EMBL" id="GAT34123.1"/>
    </source>
</evidence>
<keyword evidence="1" id="KW-0472">Membrane</keyword>
<dbReference type="AlphaFoldDB" id="A0A146GA32"/>
<dbReference type="InParanoid" id="A0A146GA32"/>
<dbReference type="EMBL" id="BDCO01000002">
    <property type="protein sequence ID" value="GAT34123.1"/>
    <property type="molecule type" value="Genomic_DNA"/>
</dbReference>
<feature type="transmembrane region" description="Helical" evidence="1">
    <location>
        <begin position="29"/>
        <end position="49"/>
    </location>
</feature>